<keyword evidence="2" id="KW-1185">Reference proteome</keyword>
<proteinExistence type="predicted"/>
<evidence type="ECO:0000313" key="2">
    <source>
        <dbReference type="Proteomes" id="UP001254564"/>
    </source>
</evidence>
<dbReference type="Proteomes" id="UP001254564">
    <property type="component" value="Unassembled WGS sequence"/>
</dbReference>
<dbReference type="Pfam" id="PF13957">
    <property type="entry name" value="YafO_toxin"/>
    <property type="match status" value="1"/>
</dbReference>
<accession>A0ABU1H856</accession>
<dbReference type="EMBL" id="JARWAN010000050">
    <property type="protein sequence ID" value="MDR5900468.1"/>
    <property type="molecule type" value="Genomic_DNA"/>
</dbReference>
<name>A0ABU1H856_9GAMM</name>
<dbReference type="InterPro" id="IPR020353">
    <property type="entry name" value="Toxin_YafO"/>
</dbReference>
<protein>
    <submittedName>
        <fullName evidence="1">Type II toxin-antitoxin system YafO family toxin</fullName>
    </submittedName>
</protein>
<sequence>MIEVAFHPETEHYFDNIDATFPGFKQELLESFTDYITAGREVVPDCFGNDAPYTHPHSAFRAGLMHIHIAVPPTTFPRKRPQADRKCPMNASDQDAALVYVQGELEEEHYCLLAILYPDAHQQARDNHTIPYLARLAQEFKDFH</sequence>
<organism evidence="1 2">
    <name type="scientific">Vreelandella vilamensis</name>
    <dbReference type="NCBI Taxonomy" id="531309"/>
    <lineage>
        <taxon>Bacteria</taxon>
        <taxon>Pseudomonadati</taxon>
        <taxon>Pseudomonadota</taxon>
        <taxon>Gammaproteobacteria</taxon>
        <taxon>Oceanospirillales</taxon>
        <taxon>Halomonadaceae</taxon>
        <taxon>Vreelandella</taxon>
    </lineage>
</organism>
<reference evidence="1 2" key="1">
    <citation type="submission" date="2023-04" db="EMBL/GenBank/DDBJ databases">
        <title>A long-awaited taxogenomic arrangement of the family Halomonadaceae.</title>
        <authorList>
            <person name="De La Haba R."/>
            <person name="Chuvochina M."/>
            <person name="Wittouck S."/>
            <person name="Arahal D.R."/>
            <person name="Sanchez-Porro C."/>
            <person name="Hugenholtz P."/>
            <person name="Ventosa A."/>
        </authorList>
    </citation>
    <scope>NUCLEOTIDE SEQUENCE [LARGE SCALE GENOMIC DNA]</scope>
    <source>
        <strain evidence="1 2">DSM 21020</strain>
    </source>
</reference>
<comment type="caution">
    <text evidence="1">The sequence shown here is derived from an EMBL/GenBank/DDBJ whole genome shotgun (WGS) entry which is preliminary data.</text>
</comment>
<dbReference type="RefSeq" id="WP_309657343.1">
    <property type="nucleotide sequence ID" value="NZ_JARWAN010000050.1"/>
</dbReference>
<gene>
    <name evidence="1" type="ORF">QC823_16005</name>
</gene>
<evidence type="ECO:0000313" key="1">
    <source>
        <dbReference type="EMBL" id="MDR5900468.1"/>
    </source>
</evidence>